<sequence length="343" mass="37677">MPTLLCTGCSSGLGLQALRHLYSHVPSTTSPASPSWRLIIGARDVAATQARLATIVPSQIPKPHVLHLDLESFESVRTFSDQVKLLVEGSGAESTPESSRARTDAPDRHQGGIQCILLNAGVYTAKFEALSGGWCKEAIVNTFAQHMLLHLVSPLLKPTSSVPHPRIIVTSSGLHTKVPASSVASLPTILKSPSTLSMERYRSTKFTQMANAHYWKSTLKTRDVDVVAISPGFVPTSGLNRESSAWTRFFLRWVLWWFPFVSTDEQGGKCISSAIPSLVTAEADQALEDPPLSKWLQETRSNDGVLYIDVHGKPINPHPAMLEQGRALWHEWSPSIETMRAWQ</sequence>
<proteinExistence type="inferred from homology"/>
<organism evidence="4">
    <name type="scientific">Microbotryum lychnidis-dioicae (strain p1A1 Lamole / MvSl-1064)</name>
    <name type="common">Anther smut fungus</name>
    <dbReference type="NCBI Taxonomy" id="683840"/>
    <lineage>
        <taxon>Eukaryota</taxon>
        <taxon>Fungi</taxon>
        <taxon>Dikarya</taxon>
        <taxon>Basidiomycota</taxon>
        <taxon>Pucciniomycotina</taxon>
        <taxon>Microbotryomycetes</taxon>
        <taxon>Microbotryales</taxon>
        <taxon>Microbotryaceae</taxon>
        <taxon>Microbotryum</taxon>
    </lineage>
</organism>
<dbReference type="EMBL" id="GL541661">
    <property type="protein sequence ID" value="KDE07213.1"/>
    <property type="molecule type" value="Genomic_DNA"/>
</dbReference>
<dbReference type="InterPro" id="IPR036291">
    <property type="entry name" value="NAD(P)-bd_dom_sf"/>
</dbReference>
<dbReference type="AlphaFoldDB" id="U5H558"/>
<evidence type="ECO:0000256" key="3">
    <source>
        <dbReference type="SAM" id="MobiDB-lite"/>
    </source>
</evidence>
<gene>
    <name evidence="4" type="ORF">MVLG_02436</name>
</gene>
<feature type="region of interest" description="Disordered" evidence="3">
    <location>
        <begin position="88"/>
        <end position="107"/>
    </location>
</feature>
<reference evidence="6" key="1">
    <citation type="submission" date="2010-11" db="EMBL/GenBank/DDBJ databases">
        <title>The genome sequence of Microbotryum violaceum strain p1A1 Lamole.</title>
        <authorList>
            <person name="Cuomo C."/>
            <person name="Perlin M."/>
            <person name="Young S.K."/>
            <person name="Zeng Q."/>
            <person name="Gargeya S."/>
            <person name="Alvarado L."/>
            <person name="Berlin A."/>
            <person name="Chapman S.B."/>
            <person name="Chen Z."/>
            <person name="Freedman E."/>
            <person name="Gellesch M."/>
            <person name="Goldberg J."/>
            <person name="Griggs A."/>
            <person name="Gujja S."/>
            <person name="Heilman E."/>
            <person name="Heiman D."/>
            <person name="Howarth C."/>
            <person name="Mehta T."/>
            <person name="Neiman D."/>
            <person name="Pearson M."/>
            <person name="Roberts A."/>
            <person name="Saif S."/>
            <person name="Shea T."/>
            <person name="Shenoy N."/>
            <person name="Sisk P."/>
            <person name="Stolte C."/>
            <person name="Sykes S."/>
            <person name="White J."/>
            <person name="Yandava C."/>
            <person name="Haas B."/>
            <person name="Nusbaum C."/>
            <person name="Birren B."/>
        </authorList>
    </citation>
    <scope>NUCLEOTIDE SEQUENCE [LARGE SCALE GENOMIC DNA]</scope>
    <source>
        <strain evidence="6">p1A1 Lamole</strain>
    </source>
</reference>
<evidence type="ECO:0000256" key="2">
    <source>
        <dbReference type="ARBA" id="ARBA00023002"/>
    </source>
</evidence>
<name>U5H558_USTV1</name>
<dbReference type="PANTHER" id="PTHR24320:SF152">
    <property type="entry name" value="SHORT-CHAIN DEHYDROGENASE_REDUCTASE FAMILY PROTEIN"/>
    <property type="match status" value="1"/>
</dbReference>
<dbReference type="Gene3D" id="3.40.50.720">
    <property type="entry name" value="NAD(P)-binding Rossmann-like Domain"/>
    <property type="match status" value="1"/>
</dbReference>
<keyword evidence="6" id="KW-1185">Reference proteome</keyword>
<evidence type="ECO:0008006" key="7">
    <source>
        <dbReference type="Google" id="ProtNLM"/>
    </source>
</evidence>
<dbReference type="InParanoid" id="U5H558"/>
<dbReference type="Proteomes" id="UP000017200">
    <property type="component" value="Unassembled WGS sequence"/>
</dbReference>
<dbReference type="SUPFAM" id="SSF51735">
    <property type="entry name" value="NAD(P)-binding Rossmann-fold domains"/>
    <property type="match status" value="1"/>
</dbReference>
<dbReference type="PANTHER" id="PTHR24320">
    <property type="entry name" value="RETINOL DEHYDROGENASE"/>
    <property type="match status" value="1"/>
</dbReference>
<reference evidence="5" key="4">
    <citation type="submission" date="2015-06" db="UniProtKB">
        <authorList>
            <consortium name="EnsemblFungi"/>
        </authorList>
    </citation>
    <scope>IDENTIFICATION</scope>
</reference>
<comment type="similarity">
    <text evidence="1">Belongs to the short-chain dehydrogenases/reductases (SDR) family.</text>
</comment>
<dbReference type="OrthoDB" id="9876299at2759"/>
<reference evidence="4 6" key="3">
    <citation type="journal article" date="2015" name="BMC Genomics">
        <title>Sex and parasites: genomic and transcriptomic analysis of Microbotryum lychnidis-dioicae, the biotrophic and plant-castrating anther smut fungus.</title>
        <authorList>
            <person name="Perlin M.H."/>
            <person name="Amselem J."/>
            <person name="Fontanillas E."/>
            <person name="Toh S.S."/>
            <person name="Chen Z."/>
            <person name="Goldberg J."/>
            <person name="Duplessis S."/>
            <person name="Henrissat B."/>
            <person name="Young S."/>
            <person name="Zeng Q."/>
            <person name="Aguileta G."/>
            <person name="Petit E."/>
            <person name="Badouin H."/>
            <person name="Andrews J."/>
            <person name="Razeeq D."/>
            <person name="Gabaldon T."/>
            <person name="Quesneville H."/>
            <person name="Giraud T."/>
            <person name="Hood M.E."/>
            <person name="Schultz D.J."/>
            <person name="Cuomo C.A."/>
        </authorList>
    </citation>
    <scope>NUCLEOTIDE SEQUENCE [LARGE SCALE GENOMIC DNA]</scope>
    <source>
        <strain evidence="6">p1A1 Lamole</strain>
        <strain evidence="4">P1A1 Lamole</strain>
    </source>
</reference>
<keyword evidence="2" id="KW-0560">Oxidoreductase</keyword>
<evidence type="ECO:0000313" key="5">
    <source>
        <dbReference type="EnsemblFungi" id="MVLG_02436T0"/>
    </source>
</evidence>
<protein>
    <recommendedName>
        <fullName evidence="7">Ketoreductase (KR) domain-containing protein</fullName>
    </recommendedName>
</protein>
<dbReference type="GO" id="GO:0016491">
    <property type="term" value="F:oxidoreductase activity"/>
    <property type="evidence" value="ECO:0007669"/>
    <property type="project" value="UniProtKB-KW"/>
</dbReference>
<dbReference type="OMA" id="SHWRILA"/>
<reference evidence="4" key="2">
    <citation type="submission" date="2010-11" db="EMBL/GenBank/DDBJ databases">
        <authorList>
            <consortium name="The Broad Institute Genome Sequencing Platform"/>
            <person name="Earl A."/>
            <person name="Ward D."/>
            <person name="Feldgarden M."/>
            <person name="Gevers D."/>
            <person name="Butler R."/>
            <person name="Young S.K."/>
            <person name="Zeng Q."/>
            <person name="Gargeya S."/>
            <person name="Fitzgerald M."/>
            <person name="Haas B."/>
            <person name="Abouelleil A."/>
            <person name="Alvarado L."/>
            <person name="Arachchi H.M."/>
            <person name="Berlin A."/>
            <person name="Brown A."/>
            <person name="Chapman S.B."/>
            <person name="Chen Z."/>
            <person name="Dunbar C."/>
            <person name="Freedman E."/>
            <person name="Gearin G."/>
            <person name="Gellesch M."/>
            <person name="Goldberg J."/>
            <person name="Griggs A."/>
            <person name="Gujja S."/>
            <person name="Heilman E."/>
            <person name="Heiman D."/>
            <person name="Howarth C."/>
            <person name="Larson L."/>
            <person name="Lui A."/>
            <person name="MacDonald P.J.P."/>
            <person name="Mehta T."/>
            <person name="Montmayeur A."/>
            <person name="Murphy C."/>
            <person name="Neiman D."/>
            <person name="Pearson M."/>
            <person name="Priest M."/>
            <person name="Roberts A."/>
            <person name="Saif S."/>
            <person name="Shea T."/>
            <person name="Shenoy N."/>
            <person name="Sisk P."/>
            <person name="Stolte C."/>
            <person name="Sykes S."/>
            <person name="White J."/>
            <person name="Yandava C."/>
            <person name="Wortman J."/>
            <person name="Nusbaum C."/>
            <person name="Birren B."/>
        </authorList>
    </citation>
    <scope>NUCLEOTIDE SEQUENCE</scope>
    <source>
        <strain evidence="4">P1A1 Lamole</strain>
    </source>
</reference>
<accession>U5H558</accession>
<evidence type="ECO:0000313" key="4">
    <source>
        <dbReference type="EMBL" id="KDE07213.1"/>
    </source>
</evidence>
<evidence type="ECO:0000256" key="1">
    <source>
        <dbReference type="ARBA" id="ARBA00006484"/>
    </source>
</evidence>
<dbReference type="STRING" id="683840.U5H558"/>
<dbReference type="HOGENOM" id="CLU_774216_0_0_1"/>
<evidence type="ECO:0000313" key="6">
    <source>
        <dbReference type="Proteomes" id="UP000017200"/>
    </source>
</evidence>
<dbReference type="EMBL" id="AEIJ01000238">
    <property type="status" value="NOT_ANNOTATED_CDS"/>
    <property type="molecule type" value="Genomic_DNA"/>
</dbReference>
<dbReference type="EnsemblFungi" id="MVLG_02436T0">
    <property type="protein sequence ID" value="MVLG_02436T0"/>
    <property type="gene ID" value="MVLG_02436"/>
</dbReference>